<dbReference type="EC" id="2.7.11.1" evidence="1"/>
<dbReference type="InterPro" id="IPR000719">
    <property type="entry name" value="Prot_kinase_dom"/>
</dbReference>
<dbReference type="OrthoDB" id="4062651at2759"/>
<keyword evidence="14" id="KW-1185">Reference proteome</keyword>
<evidence type="ECO:0000256" key="2">
    <source>
        <dbReference type="ARBA" id="ARBA00022527"/>
    </source>
</evidence>
<evidence type="ECO:0000256" key="9">
    <source>
        <dbReference type="PROSITE-ProRule" id="PRU10141"/>
    </source>
</evidence>
<feature type="region of interest" description="Disordered" evidence="11">
    <location>
        <begin position="83"/>
        <end position="107"/>
    </location>
</feature>
<evidence type="ECO:0000256" key="5">
    <source>
        <dbReference type="ARBA" id="ARBA00022777"/>
    </source>
</evidence>
<evidence type="ECO:0000256" key="7">
    <source>
        <dbReference type="ARBA" id="ARBA00047899"/>
    </source>
</evidence>
<comment type="similarity">
    <text evidence="10">Belongs to the protein kinase superfamily.</text>
</comment>
<evidence type="ECO:0000259" key="12">
    <source>
        <dbReference type="PROSITE" id="PS50011"/>
    </source>
</evidence>
<dbReference type="SUPFAM" id="SSF56112">
    <property type="entry name" value="Protein kinase-like (PK-like)"/>
    <property type="match status" value="1"/>
</dbReference>
<comment type="catalytic activity">
    <reaction evidence="7">
        <text>L-threonyl-[protein] + ATP = O-phospho-L-threonyl-[protein] + ADP + H(+)</text>
        <dbReference type="Rhea" id="RHEA:46608"/>
        <dbReference type="Rhea" id="RHEA-COMP:11060"/>
        <dbReference type="Rhea" id="RHEA-COMP:11605"/>
        <dbReference type="ChEBI" id="CHEBI:15378"/>
        <dbReference type="ChEBI" id="CHEBI:30013"/>
        <dbReference type="ChEBI" id="CHEBI:30616"/>
        <dbReference type="ChEBI" id="CHEBI:61977"/>
        <dbReference type="ChEBI" id="CHEBI:456216"/>
        <dbReference type="EC" id="2.7.11.1"/>
    </reaction>
</comment>
<evidence type="ECO:0000313" key="13">
    <source>
        <dbReference type="EMBL" id="KAE8039208.1"/>
    </source>
</evidence>
<accession>A0A660KV04</accession>
<dbReference type="Proteomes" id="UP000327013">
    <property type="component" value="Chromosome 4"/>
</dbReference>
<dbReference type="GO" id="GO:0005524">
    <property type="term" value="F:ATP binding"/>
    <property type="evidence" value="ECO:0007669"/>
    <property type="project" value="UniProtKB-UniRule"/>
</dbReference>
<protein>
    <recommendedName>
        <fullName evidence="1">non-specific serine/threonine protein kinase</fullName>
        <ecNumber evidence="1">2.7.11.1</ecNumber>
    </recommendedName>
</protein>
<comment type="catalytic activity">
    <reaction evidence="8">
        <text>L-seryl-[protein] + ATP = O-phospho-L-seryl-[protein] + ADP + H(+)</text>
        <dbReference type="Rhea" id="RHEA:17989"/>
        <dbReference type="Rhea" id="RHEA-COMP:9863"/>
        <dbReference type="Rhea" id="RHEA-COMP:11604"/>
        <dbReference type="ChEBI" id="CHEBI:15378"/>
        <dbReference type="ChEBI" id="CHEBI:29999"/>
        <dbReference type="ChEBI" id="CHEBI:30616"/>
        <dbReference type="ChEBI" id="CHEBI:83421"/>
        <dbReference type="ChEBI" id="CHEBI:456216"/>
        <dbReference type="EC" id="2.7.11.1"/>
    </reaction>
</comment>
<dbReference type="PANTHER" id="PTHR47989:SF71">
    <property type="entry name" value="PROTEIN KINASE DOMAIN-CONTAINING PROTEIN"/>
    <property type="match status" value="1"/>
</dbReference>
<organism evidence="13 14">
    <name type="scientific">Carpinus fangiana</name>
    <dbReference type="NCBI Taxonomy" id="176857"/>
    <lineage>
        <taxon>Eukaryota</taxon>
        <taxon>Viridiplantae</taxon>
        <taxon>Streptophyta</taxon>
        <taxon>Embryophyta</taxon>
        <taxon>Tracheophyta</taxon>
        <taxon>Spermatophyta</taxon>
        <taxon>Magnoliopsida</taxon>
        <taxon>eudicotyledons</taxon>
        <taxon>Gunneridae</taxon>
        <taxon>Pentapetalae</taxon>
        <taxon>rosids</taxon>
        <taxon>fabids</taxon>
        <taxon>Fagales</taxon>
        <taxon>Betulaceae</taxon>
        <taxon>Carpinus</taxon>
    </lineage>
</organism>
<proteinExistence type="inferred from homology"/>
<dbReference type="InterPro" id="IPR011009">
    <property type="entry name" value="Kinase-like_dom_sf"/>
</dbReference>
<dbReference type="InterPro" id="IPR017441">
    <property type="entry name" value="Protein_kinase_ATP_BS"/>
</dbReference>
<dbReference type="FunFam" id="1.10.510.10:FF:000300">
    <property type="entry name" value="Calmodulin-binding receptor-like cytoplasmic kinase 3"/>
    <property type="match status" value="1"/>
</dbReference>
<dbReference type="Gene3D" id="3.30.200.20">
    <property type="entry name" value="Phosphorylase Kinase, domain 1"/>
    <property type="match status" value="1"/>
</dbReference>
<evidence type="ECO:0000256" key="1">
    <source>
        <dbReference type="ARBA" id="ARBA00012513"/>
    </source>
</evidence>
<keyword evidence="5" id="KW-0418">Kinase</keyword>
<dbReference type="GO" id="GO:0004674">
    <property type="term" value="F:protein serine/threonine kinase activity"/>
    <property type="evidence" value="ECO:0007669"/>
    <property type="project" value="UniProtKB-KW"/>
</dbReference>
<keyword evidence="4 9" id="KW-0547">Nucleotide-binding</keyword>
<keyword evidence="6 9" id="KW-0067">ATP-binding</keyword>
<feature type="binding site" evidence="9">
    <location>
        <position position="177"/>
    </location>
    <ligand>
        <name>ATP</name>
        <dbReference type="ChEBI" id="CHEBI:30616"/>
    </ligand>
</feature>
<dbReference type="PROSITE" id="PS00107">
    <property type="entry name" value="PROTEIN_KINASE_ATP"/>
    <property type="match status" value="1"/>
</dbReference>
<evidence type="ECO:0000256" key="3">
    <source>
        <dbReference type="ARBA" id="ARBA00022679"/>
    </source>
</evidence>
<keyword evidence="2 10" id="KW-0723">Serine/threonine-protein kinase</keyword>
<feature type="domain" description="Protein kinase" evidence="12">
    <location>
        <begin position="145"/>
        <end position="418"/>
    </location>
</feature>
<dbReference type="Gene3D" id="1.10.510.10">
    <property type="entry name" value="Transferase(Phosphotransferase) domain 1"/>
    <property type="match status" value="1"/>
</dbReference>
<evidence type="ECO:0000313" key="14">
    <source>
        <dbReference type="Proteomes" id="UP000327013"/>
    </source>
</evidence>
<feature type="compositionally biased region" description="Low complexity" evidence="11">
    <location>
        <begin position="97"/>
        <end position="107"/>
    </location>
</feature>
<evidence type="ECO:0000256" key="4">
    <source>
        <dbReference type="ARBA" id="ARBA00022741"/>
    </source>
</evidence>
<dbReference type="EMBL" id="CM017324">
    <property type="protein sequence ID" value="KAE8039208.1"/>
    <property type="molecule type" value="Genomic_DNA"/>
</dbReference>
<evidence type="ECO:0000256" key="8">
    <source>
        <dbReference type="ARBA" id="ARBA00048679"/>
    </source>
</evidence>
<evidence type="ECO:0000256" key="11">
    <source>
        <dbReference type="SAM" id="MobiDB-lite"/>
    </source>
</evidence>
<keyword evidence="3" id="KW-0808">Transferase</keyword>
<feature type="compositionally biased region" description="Polar residues" evidence="11">
    <location>
        <begin position="1"/>
        <end position="32"/>
    </location>
</feature>
<dbReference type="PROSITE" id="PS00108">
    <property type="entry name" value="PROTEIN_KINASE_ST"/>
    <property type="match status" value="1"/>
</dbReference>
<name>A0A660KV04_9ROSI</name>
<dbReference type="Pfam" id="PF07714">
    <property type="entry name" value="PK_Tyr_Ser-Thr"/>
    <property type="match status" value="1"/>
</dbReference>
<dbReference type="PANTHER" id="PTHR47989">
    <property type="entry name" value="OS01G0750732 PROTEIN"/>
    <property type="match status" value="1"/>
</dbReference>
<dbReference type="PROSITE" id="PS50011">
    <property type="entry name" value="PROTEIN_KINASE_DOM"/>
    <property type="match status" value="1"/>
</dbReference>
<gene>
    <name evidence="13" type="ORF">FH972_011638</name>
</gene>
<evidence type="ECO:0000256" key="10">
    <source>
        <dbReference type="RuleBase" id="RU000304"/>
    </source>
</evidence>
<dbReference type="SMART" id="SM00220">
    <property type="entry name" value="S_TKc"/>
    <property type="match status" value="1"/>
</dbReference>
<dbReference type="CDD" id="cd14066">
    <property type="entry name" value="STKc_IRAK"/>
    <property type="match status" value="1"/>
</dbReference>
<feature type="region of interest" description="Disordered" evidence="11">
    <location>
        <begin position="1"/>
        <end position="46"/>
    </location>
</feature>
<dbReference type="InterPro" id="IPR008271">
    <property type="entry name" value="Ser/Thr_kinase_AS"/>
</dbReference>
<sequence>MPKPSTTCSKSQMALTSSPLQMKRSSTPQNLNLRHGQAGNNTDKHNDRTHPVFKFFRVAATKVAGVLTKFIFTRKKVNLEETRPISSRNNAQMKGVSFSTDPSSASSAKSSSVFKYSQSSGSSAVSTGQVGNFSIEEIFKATENFSPVNKIGEGGFGTVYKGRLRDGTLVAVKRARKDTRDKVDFRNEILTLSMIEHLNLVRLYGYLEQGDEQIILVEYVSNGTLREHLDGTQGNGLGLAERLEIAIDVAHAITYLHMYTDHPVIHRDIKASNILITEKLRAKVADFGFARLASRDDDATHVSTQVKGTAGYLDPEYLKTNQLTDKSDVYSFGVVLVEMMTGRKPIELKRPPSERITIRWVNQKLKEGEAVIAIDPRLERSPASIMVVEKIFKLAHQCLAPYRKSRPSMKQCVEALWDIRKDLSESSISPPLAPTSQHSADFPERDAKKTWDTAFGTEDVESYKFISA</sequence>
<dbReference type="FunFam" id="3.30.200.20:FF:000015">
    <property type="entry name" value="Somatic embryogenesis receptor kinase 1"/>
    <property type="match status" value="1"/>
</dbReference>
<evidence type="ECO:0000256" key="6">
    <source>
        <dbReference type="ARBA" id="ARBA00022840"/>
    </source>
</evidence>
<reference evidence="13 14" key="1">
    <citation type="submission" date="2019-06" db="EMBL/GenBank/DDBJ databases">
        <title>A chromosomal-level reference genome of Carpinus fangiana (Coryloideae, Betulaceae).</title>
        <authorList>
            <person name="Yang X."/>
            <person name="Wang Z."/>
            <person name="Zhang L."/>
            <person name="Hao G."/>
            <person name="Liu J."/>
            <person name="Yang Y."/>
        </authorList>
    </citation>
    <scope>NUCLEOTIDE SEQUENCE [LARGE SCALE GENOMIC DNA]</scope>
    <source>
        <strain evidence="13">Cfa_2016G</strain>
        <tissue evidence="13">Leaf</tissue>
    </source>
</reference>
<dbReference type="InterPro" id="IPR001245">
    <property type="entry name" value="Ser-Thr/Tyr_kinase_cat_dom"/>
</dbReference>
<dbReference type="AlphaFoldDB" id="A0A660KV04"/>